<evidence type="ECO:0000313" key="3">
    <source>
        <dbReference type="Proteomes" id="UP000225277"/>
    </source>
</evidence>
<evidence type="ECO:0008006" key="4">
    <source>
        <dbReference type="Google" id="ProtNLM"/>
    </source>
</evidence>
<feature type="compositionally biased region" description="Low complexity" evidence="1">
    <location>
        <begin position="33"/>
        <end position="43"/>
    </location>
</feature>
<dbReference type="EMBL" id="FJUY01000006">
    <property type="protein sequence ID" value="CZT19002.1"/>
    <property type="molecule type" value="Genomic_DNA"/>
</dbReference>
<gene>
    <name evidence="2" type="ORF">RCC_04847</name>
</gene>
<feature type="region of interest" description="Disordered" evidence="1">
    <location>
        <begin position="130"/>
        <end position="199"/>
    </location>
</feature>
<evidence type="ECO:0000256" key="1">
    <source>
        <dbReference type="SAM" id="MobiDB-lite"/>
    </source>
</evidence>
<feature type="compositionally biased region" description="Polar residues" evidence="1">
    <location>
        <begin position="58"/>
        <end position="68"/>
    </location>
</feature>
<dbReference type="AlphaFoldDB" id="A0A2D3UQA8"/>
<dbReference type="GeneID" id="35600016"/>
<reference evidence="2 3" key="1">
    <citation type="submission" date="2016-03" db="EMBL/GenBank/DDBJ databases">
        <authorList>
            <person name="Ploux O."/>
        </authorList>
    </citation>
    <scope>NUCLEOTIDE SEQUENCE [LARGE SCALE GENOMIC DNA]</scope>
    <source>
        <strain evidence="2 3">URUG2</strain>
    </source>
</reference>
<evidence type="ECO:0000313" key="2">
    <source>
        <dbReference type="EMBL" id="CZT19002.1"/>
    </source>
</evidence>
<keyword evidence="3" id="KW-1185">Reference proteome</keyword>
<dbReference type="RefSeq" id="XP_023625892.1">
    <property type="nucleotide sequence ID" value="XM_023770124.1"/>
</dbReference>
<proteinExistence type="predicted"/>
<feature type="compositionally biased region" description="Polar residues" evidence="1">
    <location>
        <begin position="109"/>
        <end position="118"/>
    </location>
</feature>
<feature type="region of interest" description="Disordered" evidence="1">
    <location>
        <begin position="21"/>
        <end position="118"/>
    </location>
</feature>
<dbReference type="Proteomes" id="UP000225277">
    <property type="component" value="Unassembled WGS sequence"/>
</dbReference>
<organism evidence="2 3">
    <name type="scientific">Ramularia collo-cygni</name>
    <dbReference type="NCBI Taxonomy" id="112498"/>
    <lineage>
        <taxon>Eukaryota</taxon>
        <taxon>Fungi</taxon>
        <taxon>Dikarya</taxon>
        <taxon>Ascomycota</taxon>
        <taxon>Pezizomycotina</taxon>
        <taxon>Dothideomycetes</taxon>
        <taxon>Dothideomycetidae</taxon>
        <taxon>Mycosphaerellales</taxon>
        <taxon>Mycosphaerellaceae</taxon>
        <taxon>Ramularia</taxon>
    </lineage>
</organism>
<name>A0A2D3UQA8_9PEZI</name>
<sequence>MARPSKAKSPTPKHAKFAVFEDAVDSSIPMPTPNSSRQPSSSNPKDDSEFDSELDVSEYSQERQQQLEDITEITEDVTPSSILDEQTDMEVDNDEEDIDRRESALTRGASISSLPESSMFDTDYDESMMPAMHHPYTPPSNRPTFRRPESVRRPQPMGSPTPYERSSPRRSALRVRSKIGTPRSVKQSPRSRVHRQQEGVEMEEKEYPLVLLHVTLLPIELRWSAESMLEVLPSSVIENLQLLRSKVSETILHRGILIPHPREEYELLEDRLLEALELREEKVTKCGHFRAISTSTDEGSVESTDSGVAFRLEDEDLNQCATCNGPIKSANAAIDRSGRKWSIKVFAANGLMRAPSWTAAWSEMERVDVEILPWISESLRKKLDALAEREEGDDRRRREEEEAHIREVVEEQVRIAHEERKRADEEERARYIQHNTASLESPPGAVQRTLANDSDLPKVFRTADIPLSMLLKNYLFLLAQDKRNVAMFVLALVAVWMSLRAAVSQGPMLDLSPLPSTCGQVLPQTMVSELNNYSAVTSNIEALGTSLDVPTEVEEAKASISKPQTKESEIDSAVLEEVRRPTEKDVLSSISTSAFPLDLKVMPVKSPRDDAPSRPDENTQQVCVNSDLVGEIFAPGICLPRLSNGGDMV</sequence>
<protein>
    <recommendedName>
        <fullName evidence="4">Pathway-specific nitrogen regulator</fullName>
    </recommendedName>
</protein>
<accession>A0A2D3UQA8</accession>
<dbReference type="STRING" id="112498.A0A2D3UQA8"/>
<dbReference type="OrthoDB" id="5369448at2759"/>
<feature type="compositionally biased region" description="Acidic residues" evidence="1">
    <location>
        <begin position="85"/>
        <end position="97"/>
    </location>
</feature>